<organism evidence="2 3">
    <name type="scientific">Agromyces aureus</name>
    <dbReference type="NCBI Taxonomy" id="453304"/>
    <lineage>
        <taxon>Bacteria</taxon>
        <taxon>Bacillati</taxon>
        <taxon>Actinomycetota</taxon>
        <taxon>Actinomycetes</taxon>
        <taxon>Micrococcales</taxon>
        <taxon>Microbacteriaceae</taxon>
        <taxon>Agromyces</taxon>
    </lineage>
</organism>
<proteinExistence type="predicted"/>
<dbReference type="AlphaFoldDB" id="A0A191WBR8"/>
<keyword evidence="1" id="KW-1133">Transmembrane helix</keyword>
<keyword evidence="1" id="KW-0812">Transmembrane</keyword>
<evidence type="ECO:0000256" key="1">
    <source>
        <dbReference type="SAM" id="Phobius"/>
    </source>
</evidence>
<sequence>MTVTPLATPGIVDFELRIHRRWIVAAALALTACGLYLSMMPMATSAQVAIIAAHDERIRFGGLQLPHVEPDDEIGLTTSVGSFRGRVLSTSPIPDSNAIEVTIRLEDRPSTLPELGSSAIAKFPEQPFIQVLVQRR</sequence>
<reference evidence="3" key="2">
    <citation type="submission" date="2016-01" db="EMBL/GenBank/DDBJ databases">
        <title>Complete genome sequence of Agromyces aureus AR33T and comparison with related organisms.</title>
        <authorList>
            <person name="Corretto E."/>
            <person name="Antonielli L."/>
            <person name="Sessitsch A."/>
            <person name="Brader G."/>
        </authorList>
    </citation>
    <scope>NUCLEOTIDE SEQUENCE [LARGE SCALE GENOMIC DNA]</scope>
    <source>
        <strain evidence="3">AR33</strain>
    </source>
</reference>
<accession>A0A191WBR8</accession>
<keyword evidence="3" id="KW-1185">Reference proteome</keyword>
<dbReference type="STRING" id="453304.ATC03_01480"/>
<keyword evidence="1" id="KW-0472">Membrane</keyword>
<protein>
    <submittedName>
        <fullName evidence="2">Uncharacterized protein</fullName>
    </submittedName>
</protein>
<name>A0A191WBR8_9MICO</name>
<dbReference type="RefSeq" id="WP_067872250.1">
    <property type="nucleotide sequence ID" value="NZ_CP013979.1"/>
</dbReference>
<dbReference type="Proteomes" id="UP000078437">
    <property type="component" value="Chromosome"/>
</dbReference>
<gene>
    <name evidence="2" type="ORF">ATC03_01480</name>
</gene>
<evidence type="ECO:0000313" key="3">
    <source>
        <dbReference type="Proteomes" id="UP000078437"/>
    </source>
</evidence>
<dbReference type="EMBL" id="CP013979">
    <property type="protein sequence ID" value="ANJ25629.1"/>
    <property type="molecule type" value="Genomic_DNA"/>
</dbReference>
<reference evidence="2 3" key="1">
    <citation type="journal article" date="2016" name="Int. J. Syst. Evol. Microbiol.">
        <title>Agromyces aureus sp. nov., isolated from the rhizosphere of Salix caprea L. grown in a heavy-metal-contaminated soil.</title>
        <authorList>
            <person name="Corretto E."/>
            <person name="Antonielli L."/>
            <person name="Sessitsch A."/>
            <person name="Compant S."/>
            <person name="Gorfer M."/>
            <person name="Kuffner M."/>
            <person name="Brader G."/>
        </authorList>
    </citation>
    <scope>NUCLEOTIDE SEQUENCE [LARGE SCALE GENOMIC DNA]</scope>
    <source>
        <strain evidence="2 3">AR33</strain>
    </source>
</reference>
<dbReference type="KEGG" id="agy:ATC03_01480"/>
<feature type="transmembrane region" description="Helical" evidence="1">
    <location>
        <begin position="20"/>
        <end position="37"/>
    </location>
</feature>
<evidence type="ECO:0000313" key="2">
    <source>
        <dbReference type="EMBL" id="ANJ25629.1"/>
    </source>
</evidence>